<protein>
    <recommendedName>
        <fullName evidence="3">Reverse transcriptase</fullName>
    </recommendedName>
</protein>
<evidence type="ECO:0000313" key="1">
    <source>
        <dbReference type="EMBL" id="CAH3184142.1"/>
    </source>
</evidence>
<feature type="non-terminal residue" evidence="1">
    <location>
        <position position="1"/>
    </location>
</feature>
<gene>
    <name evidence="1" type="ORF">PEVE_00015272</name>
</gene>
<comment type="caution">
    <text evidence="1">The sequence shown here is derived from an EMBL/GenBank/DDBJ whole genome shotgun (WGS) entry which is preliminary data.</text>
</comment>
<proteinExistence type="predicted"/>
<keyword evidence="2" id="KW-1185">Reference proteome</keyword>
<evidence type="ECO:0008006" key="3">
    <source>
        <dbReference type="Google" id="ProtNLM"/>
    </source>
</evidence>
<name>A0ABN8RXD4_9CNID</name>
<sequence>SCQACTLTPTLMTRNCMYLAFSPDVQGDDASAVKAICDCIMDLRKWMIRDRLMLHDDKTEFLLLGTKQKLDKVDINRITAVHGIAPTYIQNLVSLKSKGTYNLRSSSGFLLASLTFRTKVTQGDRSFQVAAPKLRNALPRELRDIPDLHTFKSNIKTYLFKFAHG</sequence>
<organism evidence="1 2">
    <name type="scientific">Porites evermanni</name>
    <dbReference type="NCBI Taxonomy" id="104178"/>
    <lineage>
        <taxon>Eukaryota</taxon>
        <taxon>Metazoa</taxon>
        <taxon>Cnidaria</taxon>
        <taxon>Anthozoa</taxon>
        <taxon>Hexacorallia</taxon>
        <taxon>Scleractinia</taxon>
        <taxon>Fungiina</taxon>
        <taxon>Poritidae</taxon>
        <taxon>Porites</taxon>
    </lineage>
</organism>
<evidence type="ECO:0000313" key="2">
    <source>
        <dbReference type="Proteomes" id="UP001159427"/>
    </source>
</evidence>
<reference evidence="1 2" key="1">
    <citation type="submission" date="2022-05" db="EMBL/GenBank/DDBJ databases">
        <authorList>
            <consortium name="Genoscope - CEA"/>
            <person name="William W."/>
        </authorList>
    </citation>
    <scope>NUCLEOTIDE SEQUENCE [LARGE SCALE GENOMIC DNA]</scope>
</reference>
<dbReference type="Proteomes" id="UP001159427">
    <property type="component" value="Unassembled WGS sequence"/>
</dbReference>
<accession>A0ABN8RXD4</accession>
<dbReference type="EMBL" id="CALNXI010002174">
    <property type="protein sequence ID" value="CAH3184142.1"/>
    <property type="molecule type" value="Genomic_DNA"/>
</dbReference>